<proteinExistence type="predicted"/>
<dbReference type="AlphaFoldDB" id="A0A2M8LDH8"/>
<evidence type="ECO:0000313" key="1">
    <source>
        <dbReference type="EMBL" id="PJE75492.1"/>
    </source>
</evidence>
<dbReference type="Gene3D" id="3.20.20.80">
    <property type="entry name" value="Glycosidases"/>
    <property type="match status" value="1"/>
</dbReference>
<dbReference type="InterPro" id="IPR017853">
    <property type="entry name" value="GH"/>
</dbReference>
<dbReference type="EMBL" id="PFET01000015">
    <property type="protein sequence ID" value="PJE75492.1"/>
    <property type="molecule type" value="Genomic_DNA"/>
</dbReference>
<comment type="caution">
    <text evidence="1">The sequence shown here is derived from an EMBL/GenBank/DDBJ whole genome shotgun (WGS) entry which is preliminary data.</text>
</comment>
<reference evidence="1 2" key="1">
    <citation type="submission" date="2017-09" db="EMBL/GenBank/DDBJ databases">
        <title>Depth-based differentiation of microbial function through sediment-hosted aquifers and enrichment of novel symbionts in the deep terrestrial subsurface.</title>
        <authorList>
            <person name="Probst A.J."/>
            <person name="Ladd B."/>
            <person name="Jarett J.K."/>
            <person name="Geller-Mcgrath D.E."/>
            <person name="Sieber C.M."/>
            <person name="Emerson J.B."/>
            <person name="Anantharaman K."/>
            <person name="Thomas B.C."/>
            <person name="Malmstrom R."/>
            <person name="Stieglmeier M."/>
            <person name="Klingl A."/>
            <person name="Woyke T."/>
            <person name="Ryan C.M."/>
            <person name="Banfield J.F."/>
        </authorList>
    </citation>
    <scope>NUCLEOTIDE SEQUENCE [LARGE SCALE GENOMIC DNA]</scope>
    <source>
        <strain evidence="1">CG10_big_fil_rev_8_21_14_0_10_48_11</strain>
    </source>
</reference>
<organism evidence="1 2">
    <name type="scientific">Candidatus Uhrbacteria bacterium CG10_big_fil_rev_8_21_14_0_10_48_11</name>
    <dbReference type="NCBI Taxonomy" id="1975037"/>
    <lineage>
        <taxon>Bacteria</taxon>
        <taxon>Candidatus Uhriibacteriota</taxon>
    </lineage>
</organism>
<protein>
    <recommendedName>
        <fullName evidence="3">Glycoside hydrolase family 5 domain-containing protein</fullName>
    </recommendedName>
</protein>
<name>A0A2M8LDH8_9BACT</name>
<evidence type="ECO:0000313" key="2">
    <source>
        <dbReference type="Proteomes" id="UP000231152"/>
    </source>
</evidence>
<sequence length="339" mass="39859">MDPHRLPRWFRRTIFVFLGLLIVLTPPALYIGRAGEPVKQLYGVTFSDKQARALGLEARETYLAILNDLKVKHLRLIAYWDELEPTPNTDNFSELDWELQEAANHNATVTLAIGRKLPRWPECFYPDWMKGKPLAEENQQLLTFLRKIITRYRDQNIIVRWQIENEPFVWWFGDCAKPDEQFLQTELDLLKSLSDKPVLITDSGELSTWRKAARFADLFGTTLYRATWNPYLHYGVYPLPPLSYRLKARLWWVEPKDAIIAELQAEPWPPGTPLIDTPVPEQFKSMSLSRFNEQVTFAKATNFGEAYFWGVEWWYWLKMKQNHPEFWQTAKALFAKSSD</sequence>
<evidence type="ECO:0008006" key="3">
    <source>
        <dbReference type="Google" id="ProtNLM"/>
    </source>
</evidence>
<gene>
    <name evidence="1" type="ORF">COV04_04615</name>
</gene>
<accession>A0A2M8LDH8</accession>
<dbReference type="Proteomes" id="UP000231152">
    <property type="component" value="Unassembled WGS sequence"/>
</dbReference>
<dbReference type="SUPFAM" id="SSF51445">
    <property type="entry name" value="(Trans)glycosidases"/>
    <property type="match status" value="1"/>
</dbReference>